<comment type="similarity">
    <text evidence="2">Belongs to the major facilitator superfamily. Nitrate/nitrite porter (TC 2.A.1.8) family.</text>
</comment>
<organism evidence="11 12">
    <name type="scientific">Micractinium conductrix</name>
    <dbReference type="NCBI Taxonomy" id="554055"/>
    <lineage>
        <taxon>Eukaryota</taxon>
        <taxon>Viridiplantae</taxon>
        <taxon>Chlorophyta</taxon>
        <taxon>core chlorophytes</taxon>
        <taxon>Trebouxiophyceae</taxon>
        <taxon>Chlorellales</taxon>
        <taxon>Chlorellaceae</taxon>
        <taxon>Chlorella clade</taxon>
        <taxon>Micractinium</taxon>
    </lineage>
</organism>
<dbReference type="GO" id="GO:1990351">
    <property type="term" value="C:transporter complex"/>
    <property type="evidence" value="ECO:0007669"/>
    <property type="project" value="UniProtKB-ARBA"/>
</dbReference>
<name>A0A2P6VC96_9CHLO</name>
<feature type="transmembrane region" description="Helical" evidence="9">
    <location>
        <begin position="961"/>
        <end position="978"/>
    </location>
</feature>
<evidence type="ECO:0000313" key="12">
    <source>
        <dbReference type="Proteomes" id="UP000239649"/>
    </source>
</evidence>
<feature type="region of interest" description="Disordered" evidence="8">
    <location>
        <begin position="1"/>
        <end position="23"/>
    </location>
</feature>
<feature type="transmembrane region" description="Helical" evidence="9">
    <location>
        <begin position="303"/>
        <end position="320"/>
    </location>
</feature>
<dbReference type="InterPro" id="IPR044772">
    <property type="entry name" value="NO3_transporter"/>
</dbReference>
<keyword evidence="4 9" id="KW-0812">Transmembrane</keyword>
<accession>A0A2P6VC96</accession>
<feature type="transmembrane region" description="Helical" evidence="9">
    <location>
        <begin position="215"/>
        <end position="234"/>
    </location>
</feature>
<dbReference type="FunFam" id="1.20.1250.20:FF:000053">
    <property type="entry name" value="Nitrate transporter 2.1"/>
    <property type="match status" value="2"/>
</dbReference>
<feature type="transmembrane region" description="Helical" evidence="9">
    <location>
        <begin position="617"/>
        <end position="636"/>
    </location>
</feature>
<feature type="transmembrane region" description="Helical" evidence="9">
    <location>
        <begin position="341"/>
        <end position="361"/>
    </location>
</feature>
<evidence type="ECO:0000256" key="4">
    <source>
        <dbReference type="ARBA" id="ARBA00022692"/>
    </source>
</evidence>
<dbReference type="InterPro" id="IPR005829">
    <property type="entry name" value="Sugar_transporter_CS"/>
</dbReference>
<feature type="transmembrane region" description="Helical" evidence="9">
    <location>
        <begin position="181"/>
        <end position="203"/>
    </location>
</feature>
<dbReference type="Pfam" id="PF07690">
    <property type="entry name" value="MFS_1"/>
    <property type="match status" value="2"/>
</dbReference>
<gene>
    <name evidence="11" type="ORF">C2E20_4920</name>
</gene>
<comment type="subcellular location">
    <subcellularLocation>
        <location evidence="1">Membrane</location>
        <topology evidence="1">Multi-pass membrane protein</topology>
    </subcellularLocation>
</comment>
<feature type="transmembrane region" description="Helical" evidence="9">
    <location>
        <begin position="123"/>
        <end position="142"/>
    </location>
</feature>
<feature type="transmembrane region" description="Helical" evidence="9">
    <location>
        <begin position="432"/>
        <end position="451"/>
    </location>
</feature>
<dbReference type="GO" id="GO:0042128">
    <property type="term" value="P:nitrate assimilation"/>
    <property type="evidence" value="ECO:0007669"/>
    <property type="project" value="UniProtKB-KW"/>
</dbReference>
<feature type="transmembrane region" description="Helical" evidence="9">
    <location>
        <begin position="648"/>
        <end position="668"/>
    </location>
</feature>
<proteinExistence type="inferred from homology"/>
<feature type="transmembrane region" description="Helical" evidence="9">
    <location>
        <begin position="149"/>
        <end position="169"/>
    </location>
</feature>
<dbReference type="PROSITE" id="PS50850">
    <property type="entry name" value="MFS"/>
    <property type="match status" value="1"/>
</dbReference>
<feature type="transmembrane region" description="Helical" evidence="9">
    <location>
        <begin position="898"/>
        <end position="922"/>
    </location>
</feature>
<dbReference type="InterPro" id="IPR011701">
    <property type="entry name" value="MFS"/>
</dbReference>
<evidence type="ECO:0000256" key="1">
    <source>
        <dbReference type="ARBA" id="ARBA00004141"/>
    </source>
</evidence>
<dbReference type="Proteomes" id="UP000239649">
    <property type="component" value="Unassembled WGS sequence"/>
</dbReference>
<feature type="domain" description="Major facilitator superfamily (MFS) profile" evidence="10">
    <location>
        <begin position="54"/>
        <end position="454"/>
    </location>
</feature>
<dbReference type="Gene3D" id="1.20.1250.20">
    <property type="entry name" value="MFS general substrate transporter like domains"/>
    <property type="match status" value="4"/>
</dbReference>
<keyword evidence="7 9" id="KW-0472">Membrane</keyword>
<keyword evidence="5 9" id="KW-1133">Transmembrane helix</keyword>
<feature type="transmembrane region" description="Helical" evidence="9">
    <location>
        <begin position="57"/>
        <end position="78"/>
    </location>
</feature>
<dbReference type="EMBL" id="LHPF02000013">
    <property type="protein sequence ID" value="PSC71720.1"/>
    <property type="molecule type" value="Genomic_DNA"/>
</dbReference>
<dbReference type="AlphaFoldDB" id="A0A2P6VC96"/>
<dbReference type="STRING" id="554055.A0A2P6VC96"/>
<dbReference type="CDD" id="cd17341">
    <property type="entry name" value="MFS_NRT2_like"/>
    <property type="match status" value="2"/>
</dbReference>
<feature type="transmembrane region" description="Helical" evidence="9">
    <location>
        <begin position="828"/>
        <end position="849"/>
    </location>
</feature>
<feature type="compositionally biased region" description="Low complexity" evidence="8">
    <location>
        <begin position="8"/>
        <end position="21"/>
    </location>
</feature>
<comment type="caution">
    <text evidence="11">The sequence shown here is derived from an EMBL/GenBank/DDBJ whole genome shotgun (WGS) entry which is preliminary data.</text>
</comment>
<feature type="transmembrane region" description="Helical" evidence="9">
    <location>
        <begin position="706"/>
        <end position="728"/>
    </location>
</feature>
<evidence type="ECO:0000256" key="6">
    <source>
        <dbReference type="ARBA" id="ARBA00023063"/>
    </source>
</evidence>
<evidence type="ECO:0000256" key="7">
    <source>
        <dbReference type="ARBA" id="ARBA00023136"/>
    </source>
</evidence>
<feature type="transmembrane region" description="Helical" evidence="9">
    <location>
        <begin position="797"/>
        <end position="816"/>
    </location>
</feature>
<keyword evidence="6" id="KW-0534">Nitrate assimilation</keyword>
<feature type="transmembrane region" description="Helical" evidence="9">
    <location>
        <begin position="90"/>
        <end position="111"/>
    </location>
</feature>
<feature type="transmembrane region" description="Helical" evidence="9">
    <location>
        <begin position="586"/>
        <end position="605"/>
    </location>
</feature>
<evidence type="ECO:0000313" key="11">
    <source>
        <dbReference type="EMBL" id="PSC71720.1"/>
    </source>
</evidence>
<dbReference type="PROSITE" id="PS00216">
    <property type="entry name" value="SUGAR_TRANSPORT_1"/>
    <property type="match status" value="1"/>
</dbReference>
<reference evidence="11 12" key="1">
    <citation type="journal article" date="2018" name="Plant J.">
        <title>Genome sequences of Chlorella sorokiniana UTEX 1602 and Micractinium conductrix SAG 241.80: implications to maltose excretion by a green alga.</title>
        <authorList>
            <person name="Arriola M.B."/>
            <person name="Velmurugan N."/>
            <person name="Zhang Y."/>
            <person name="Plunkett M.H."/>
            <person name="Hondzo H."/>
            <person name="Barney B.M."/>
        </authorList>
    </citation>
    <scope>NUCLEOTIDE SEQUENCE [LARGE SCALE GENOMIC DNA]</scope>
    <source>
        <strain evidence="11 12">SAG 241.80</strain>
    </source>
</reference>
<feature type="transmembrane region" description="Helical" evidence="9">
    <location>
        <begin position="367"/>
        <end position="390"/>
    </location>
</feature>
<evidence type="ECO:0000256" key="9">
    <source>
        <dbReference type="SAM" id="Phobius"/>
    </source>
</evidence>
<evidence type="ECO:0000256" key="2">
    <source>
        <dbReference type="ARBA" id="ARBA00008432"/>
    </source>
</evidence>
<keyword evidence="3" id="KW-0813">Transport</keyword>
<dbReference type="GO" id="GO:0015112">
    <property type="term" value="F:nitrate transmembrane transporter activity"/>
    <property type="evidence" value="ECO:0007669"/>
    <property type="project" value="InterPro"/>
</dbReference>
<dbReference type="PANTHER" id="PTHR23515">
    <property type="entry name" value="HIGH-AFFINITY NITRATE TRANSPORTER 2.3"/>
    <property type="match status" value="1"/>
</dbReference>
<feature type="transmembrane region" description="Helical" evidence="9">
    <location>
        <begin position="929"/>
        <end position="949"/>
    </location>
</feature>
<evidence type="ECO:0000256" key="3">
    <source>
        <dbReference type="ARBA" id="ARBA00022448"/>
    </source>
</evidence>
<dbReference type="InterPro" id="IPR036259">
    <property type="entry name" value="MFS_trans_sf"/>
</dbReference>
<evidence type="ECO:0000256" key="8">
    <source>
        <dbReference type="SAM" id="MobiDB-lite"/>
    </source>
</evidence>
<evidence type="ECO:0000259" key="10">
    <source>
        <dbReference type="PROSITE" id="PS50850"/>
    </source>
</evidence>
<sequence length="1056" mass="111223">MADDSAHGSKPGSVSKVSPPGTYDDVPQFNVPVDSEHKSKVLKIWSWGAPHHRAFQLSWISFMLAFFATFAAPPMMPIIRDNLDLTKQDIGGASIAAVTGAVFSRILLGAVCDSYGPRYGHGVLQLLCSAATFGIAAVSNAAGFIACRMIIGFSLATFVPCQFWCSVMFNAKIVGTANAVAAGWGNMGAGLTHLIMPYIFSGIANTQPDYIAWRCAYFIPAFAQIIIGLMVLMFGQDLPDGNYGALRKAGKKDKAKTHMEMLAAVKNYRTWIMILSYGYCFGVELTVDNNIATYLYDQFALDLHTASVLGAVFGLTNLFARALGGMASDLLGRRFGMRGRLWTLWTVQSLGGVCSILMFYTSHSLGATMAVVVCWSLFVPMACGASYGIAPFITRRGLGVATGLIGAGGNTGSAITQALFFTGTSMTTTEGFKWMGVMILAVTATLVFIHFPMWGGMLTRGNPAVTEEDYYSRDYTAAEKEQGLHKAIMAWASESRSNRGFKEQLARLSADRGSSLAAAAATTAAAAANGCSPSSSVAGDLSRADLTAAAAWGCCTGGPMPFDSEGKAKRLRPLSFAPPHMRSFTVAWLAHFCAVFATFAAAPLLPVIRDDLDLTKAQISAAGIAAVAGTVVSRVAMGGVCDRWGPRYGAAALLLLTSCASFGMTAVSNAAGYIAVRLLIGTALACFVTCQFWCSVMFTPRIVGTANAVAAGWGNSAGGVVQLLMPLLLKGLEREQPSFIAWRTCYLVVGWMQVAVGLLVLLCGQDLPAGNYGALRRCGSMQRANSKREYWAACRNYRTWIFCILYGFSFGTELTMNNVLSQYLYDQFNVSLTQAGALASVFGLANLFARPAGGMLSDWAAHRWGMRGRLWALYLLQSAAAAFCCGLSQMGGSLGGTMALVACMAVAVTAASGSTFGVVPFISRRGLGAVNGIVGSGSSLGSILLQGLYFTGSSISWSQSFLRMGITSAAATLLLLAVRFPSWGGMYFTAEERREGLHASVLAFAAESKSQRGLPRGGAPRKRAAAAAAAAEAAAAAGGACAGLPGNASSSGPAPL</sequence>
<dbReference type="InterPro" id="IPR020846">
    <property type="entry name" value="MFS_dom"/>
</dbReference>
<dbReference type="SUPFAM" id="SSF103473">
    <property type="entry name" value="MFS general substrate transporter"/>
    <property type="match status" value="2"/>
</dbReference>
<feature type="transmembrane region" description="Helical" evidence="9">
    <location>
        <begin position="674"/>
        <end position="694"/>
    </location>
</feature>
<dbReference type="GO" id="GO:0016020">
    <property type="term" value="C:membrane"/>
    <property type="evidence" value="ECO:0007669"/>
    <property type="project" value="UniProtKB-SubCell"/>
</dbReference>
<evidence type="ECO:0000256" key="5">
    <source>
        <dbReference type="ARBA" id="ARBA00022989"/>
    </source>
</evidence>
<feature type="transmembrane region" description="Helical" evidence="9">
    <location>
        <begin position="870"/>
        <end position="892"/>
    </location>
</feature>
<protein>
    <submittedName>
        <fullName evidence="11">Nitrate transporter</fullName>
    </submittedName>
</protein>
<feature type="transmembrane region" description="Helical" evidence="9">
    <location>
        <begin position="397"/>
        <end position="420"/>
    </location>
</feature>
<dbReference type="OrthoDB" id="434240at2759"/>
<feature type="transmembrane region" description="Helical" evidence="9">
    <location>
        <begin position="740"/>
        <end position="762"/>
    </location>
</feature>
<keyword evidence="12" id="KW-1185">Reference proteome</keyword>